<dbReference type="NCBIfam" id="NF009588">
    <property type="entry name" value="PRK13029.1"/>
    <property type="match status" value="1"/>
</dbReference>
<dbReference type="SUPFAM" id="SSF52518">
    <property type="entry name" value="Thiamin diphosphate-binding fold (THDP-binding)"/>
    <property type="match status" value="2"/>
</dbReference>
<keyword evidence="4" id="KW-1185">Reference proteome</keyword>
<dbReference type="PANTHER" id="PTHR48084">
    <property type="entry name" value="2-OXOGLUTARATE OXIDOREDUCTASE SUBUNIT KORB-RELATED"/>
    <property type="match status" value="1"/>
</dbReference>
<dbReference type="InterPro" id="IPR002880">
    <property type="entry name" value="Pyrv_Fd/Flavodoxin_OxRdtase_N"/>
</dbReference>
<accession>A0ABW3FD02</accession>
<comment type="caution">
    <text evidence="3">The sequence shown here is derived from an EMBL/GenBank/DDBJ whole genome shotgun (WGS) entry which is preliminary data.</text>
</comment>
<dbReference type="SUPFAM" id="SSF53323">
    <property type="entry name" value="Pyruvate-ferredoxin oxidoreductase, PFOR, domain III"/>
    <property type="match status" value="1"/>
</dbReference>
<evidence type="ECO:0000259" key="2">
    <source>
        <dbReference type="PROSITE" id="PS51379"/>
    </source>
</evidence>
<dbReference type="InterPro" id="IPR051457">
    <property type="entry name" value="2-oxoacid:Fd_oxidoreductase"/>
</dbReference>
<dbReference type="RefSeq" id="WP_377211180.1">
    <property type="nucleotide sequence ID" value="NZ_JBHTJV010000002.1"/>
</dbReference>
<feature type="domain" description="4Fe-4S ferredoxin-type" evidence="2">
    <location>
        <begin position="639"/>
        <end position="671"/>
    </location>
</feature>
<protein>
    <submittedName>
        <fullName evidence="3">Indolepyruvate ferredoxin oxidoreductase family protein</fullName>
    </submittedName>
</protein>
<organism evidence="3 4">
    <name type="scientific">Pseudahrensia aquimaris</name>
    <dbReference type="NCBI Taxonomy" id="744461"/>
    <lineage>
        <taxon>Bacteria</taxon>
        <taxon>Pseudomonadati</taxon>
        <taxon>Pseudomonadota</taxon>
        <taxon>Alphaproteobacteria</taxon>
        <taxon>Hyphomicrobiales</taxon>
        <taxon>Ahrensiaceae</taxon>
        <taxon>Pseudahrensia</taxon>
    </lineage>
</organism>
<keyword evidence="1" id="KW-0560">Oxidoreductase</keyword>
<dbReference type="CDD" id="cd07034">
    <property type="entry name" value="TPP_PYR_PFOR_IOR-alpha_like"/>
    <property type="match status" value="1"/>
</dbReference>
<dbReference type="InterPro" id="IPR046667">
    <property type="entry name" value="DUF6537"/>
</dbReference>
<dbReference type="NCBIfam" id="NF009589">
    <property type="entry name" value="PRK13030.1"/>
    <property type="match status" value="1"/>
</dbReference>
<evidence type="ECO:0000313" key="4">
    <source>
        <dbReference type="Proteomes" id="UP001597101"/>
    </source>
</evidence>
<dbReference type="InterPro" id="IPR009014">
    <property type="entry name" value="Transketo_C/PFOR_II"/>
</dbReference>
<gene>
    <name evidence="3" type="ORF">ACFQ14_02825</name>
</gene>
<dbReference type="InterPro" id="IPR019752">
    <property type="entry name" value="Pyrv/ketoisovalerate_OxRed_cat"/>
</dbReference>
<dbReference type="SUPFAM" id="SSF52922">
    <property type="entry name" value="TK C-terminal domain-like"/>
    <property type="match status" value="1"/>
</dbReference>
<name>A0ABW3FD02_9HYPH</name>
<dbReference type="Proteomes" id="UP001597101">
    <property type="component" value="Unassembled WGS sequence"/>
</dbReference>
<proteinExistence type="predicted"/>
<dbReference type="InterPro" id="IPR029061">
    <property type="entry name" value="THDP-binding"/>
</dbReference>
<sequence length="1172" mass="127814">MAKSDSTKSTGTNVQKALADVRLADRYDLSKDSVFLTGTQAVVRLTLMQKERDRQAGLNTGGYVSGYRGSPIGGLDMAMWKEEATLKANDIVFEPGLNEDLAATALWGTQQAEMRGEGKHDGVFGVWYGKGPGVDRSGDVLRHANLAGTSKNGGVLALMGDDHTAESSTTAHQSEFHLLDIMIPILSPAGVQEILDYGVFGYGLSRYAGVWVGIKCVKDTIESTAVVDGRVDRVKLVEPEPDKRSKGGLNIRPNDPILAQEARLHEEKRDAILDYVAANKINKTVLSGGKKPRVGVITAGKSYLDVRQALDDLGLDEVSANNLGLRLYKCGCVWPLSRAELRSFAKDLDTIIVVEEKRALIEVQVREELYDTRFRPTVVGKKDENGEWLFPVKGSLDSNQIAIAIGERLSKVSRSKKLKDALTRLKDAQETLKKTQSVAQRVPYFCAGCPHNSSTHVPEGSRAYAGIGCHYMVQWMDRETEGYTQMGGEGANWVGEHHFSKRDHVFQNLGDGTYNHSGYLAIRAAAASKANITYKILFNDAVAMTGGQPNEGGLTPWQIANQVAAEGAKRVVVVTDEPEKYSSTISWPLGTTIHHRSELNAVQKELAATPGLTAMIYDQTCASEKRRRRKRGLFPDPDKRVVINEMVCEGCGDCGVKSNCVAVGAVETEFGRKRQIDQSSCNKDFSCINGFCPSFVTVHGGKLKTGASAPGLKAPLPELPEPTLPALEGSYGIIVTGVGGTGVVTVGAVMGMAAHLEGKGSAIIDMAGLAQKGGEVASHLRIAPTPDDIKSIRIAASGADLILGCDMVTASTQKVLGSIEQGRTRVVVNAHEKLSGEFTHNVDFSFPTQRILKTLDKAAGQGNCSVVEAEKIATALMGDAIASNMFMLGYAWQQGTVPISRDAILKAIELNGVQIPMNQTAFEWGRVAAHDLDLVPTADPKTSPVLPHREISQSLEEMVERRVVQLRAYQNASYAKRFEDRVAAVRAAEEAVGGKGRLAETVARNLYKLMAIKDEYEVARLYADGGFEEQLKSQFESWDSLEFHLAPPLFSKRNDKGELIKKPYGPWMMKAYRLLSRMRVLRGSVLDVFGYTEERKMERRLLADYETVLDEILDGLDKKSLAAAVALADYPQLIRGFGHVKEGNVEKTEHERRRLRAAFKNVDDGGMLQAAE</sequence>
<evidence type="ECO:0000313" key="3">
    <source>
        <dbReference type="EMBL" id="MFD0915333.1"/>
    </source>
</evidence>
<dbReference type="Pfam" id="PF20169">
    <property type="entry name" value="DUF6537"/>
    <property type="match status" value="1"/>
</dbReference>
<evidence type="ECO:0000256" key="1">
    <source>
        <dbReference type="ARBA" id="ARBA00023002"/>
    </source>
</evidence>
<dbReference type="Pfam" id="PF01558">
    <property type="entry name" value="POR"/>
    <property type="match status" value="1"/>
</dbReference>
<dbReference type="InterPro" id="IPR002869">
    <property type="entry name" value="Pyrv_flavodox_OxRed_cen"/>
</dbReference>
<dbReference type="Gene3D" id="3.40.920.10">
    <property type="entry name" value="Pyruvate-ferredoxin oxidoreductase, PFOR, domain III"/>
    <property type="match status" value="1"/>
</dbReference>
<reference evidence="4" key="1">
    <citation type="journal article" date="2019" name="Int. J. Syst. Evol. Microbiol.">
        <title>The Global Catalogue of Microorganisms (GCM) 10K type strain sequencing project: providing services to taxonomists for standard genome sequencing and annotation.</title>
        <authorList>
            <consortium name="The Broad Institute Genomics Platform"/>
            <consortium name="The Broad Institute Genome Sequencing Center for Infectious Disease"/>
            <person name="Wu L."/>
            <person name="Ma J."/>
        </authorList>
    </citation>
    <scope>NUCLEOTIDE SEQUENCE [LARGE SCALE GENOMIC DNA]</scope>
    <source>
        <strain evidence="4">CCUG 60023</strain>
    </source>
</reference>
<dbReference type="PROSITE" id="PS51379">
    <property type="entry name" value="4FE4S_FER_2"/>
    <property type="match status" value="1"/>
</dbReference>
<dbReference type="Gene3D" id="3.40.50.970">
    <property type="match status" value="2"/>
</dbReference>
<dbReference type="PANTHER" id="PTHR48084:SF3">
    <property type="entry name" value="SUBUNIT OF PYRUVATE:FLAVODOXIN OXIDOREDUCTASE"/>
    <property type="match status" value="1"/>
</dbReference>
<dbReference type="InterPro" id="IPR017896">
    <property type="entry name" value="4Fe4S_Fe-S-bd"/>
</dbReference>
<dbReference type="EMBL" id="JBHTJV010000002">
    <property type="protein sequence ID" value="MFD0915333.1"/>
    <property type="molecule type" value="Genomic_DNA"/>
</dbReference>